<evidence type="ECO:0000256" key="1">
    <source>
        <dbReference type="SAM" id="Phobius"/>
    </source>
</evidence>
<gene>
    <name evidence="2" type="ORF">EDD52_13320</name>
</gene>
<dbReference type="PANTHER" id="PTHR34989">
    <property type="entry name" value="PROTEIN HDED"/>
    <property type="match status" value="1"/>
</dbReference>
<dbReference type="RefSeq" id="WP_165907642.1">
    <property type="nucleotide sequence ID" value="NZ_SLZU01000033.1"/>
</dbReference>
<dbReference type="InterPro" id="IPR005325">
    <property type="entry name" value="DUF308_memb"/>
</dbReference>
<proteinExistence type="predicted"/>
<feature type="transmembrane region" description="Helical" evidence="1">
    <location>
        <begin position="93"/>
        <end position="116"/>
    </location>
</feature>
<dbReference type="Pfam" id="PF03729">
    <property type="entry name" value="DUF308"/>
    <property type="match status" value="2"/>
</dbReference>
<feature type="transmembrane region" description="Helical" evidence="1">
    <location>
        <begin position="18"/>
        <end position="36"/>
    </location>
</feature>
<dbReference type="Proteomes" id="UP000295696">
    <property type="component" value="Unassembled WGS sequence"/>
</dbReference>
<evidence type="ECO:0000313" key="2">
    <source>
        <dbReference type="EMBL" id="TCS54481.1"/>
    </source>
</evidence>
<feature type="transmembrane region" description="Helical" evidence="1">
    <location>
        <begin position="150"/>
        <end position="172"/>
    </location>
</feature>
<evidence type="ECO:0000313" key="3">
    <source>
        <dbReference type="Proteomes" id="UP000295696"/>
    </source>
</evidence>
<sequence length="178" mass="18786">MQTETTNSQELVSNVRPLAWLFLALGIVSIIWPAVATIAVERLIAAFFIMSGIAGLFFWRQFGSGRVAAMGIATSAIALILGVLLAVQPIAGAATLTMILVAALVVEGALNILMALQWRDANALWIWPLLSGIVTLVLAVMIVSGWPSTAVWAIGLLFGMNLLSTGLVLLALSQTGSR</sequence>
<reference evidence="2 3" key="1">
    <citation type="submission" date="2019-03" db="EMBL/GenBank/DDBJ databases">
        <title>Genomic Encyclopedia of Type Strains, Phase IV (KMG-IV): sequencing the most valuable type-strain genomes for metagenomic binning, comparative biology and taxonomic classification.</title>
        <authorList>
            <person name="Goeker M."/>
        </authorList>
    </citation>
    <scope>NUCLEOTIDE SEQUENCE [LARGE SCALE GENOMIC DNA]</scope>
    <source>
        <strain evidence="2 3">DSM 104836</strain>
    </source>
</reference>
<feature type="transmembrane region" description="Helical" evidence="1">
    <location>
        <begin position="123"/>
        <end position="144"/>
    </location>
</feature>
<dbReference type="GO" id="GO:0005886">
    <property type="term" value="C:plasma membrane"/>
    <property type="evidence" value="ECO:0007669"/>
    <property type="project" value="TreeGrafter"/>
</dbReference>
<feature type="transmembrane region" description="Helical" evidence="1">
    <location>
        <begin position="42"/>
        <end position="60"/>
    </location>
</feature>
<keyword evidence="3" id="KW-1185">Reference proteome</keyword>
<dbReference type="AlphaFoldDB" id="A0A4R3ITN4"/>
<keyword evidence="1" id="KW-0812">Transmembrane</keyword>
<dbReference type="PANTHER" id="PTHR34989:SF1">
    <property type="entry name" value="PROTEIN HDED"/>
    <property type="match status" value="1"/>
</dbReference>
<comment type="caution">
    <text evidence="2">The sequence shown here is derived from an EMBL/GenBank/DDBJ whole genome shotgun (WGS) entry which is preliminary data.</text>
</comment>
<keyword evidence="1" id="KW-0472">Membrane</keyword>
<dbReference type="InterPro" id="IPR052712">
    <property type="entry name" value="Acid_resist_chaperone_HdeD"/>
</dbReference>
<dbReference type="EMBL" id="SLZU01000033">
    <property type="protein sequence ID" value="TCS54481.1"/>
    <property type="molecule type" value="Genomic_DNA"/>
</dbReference>
<protein>
    <submittedName>
        <fullName evidence="2">Uncharacterized membrane protein HdeD (DUF308 family)</fullName>
    </submittedName>
</protein>
<organism evidence="2 3">
    <name type="scientific">Primorskyibacter sedentarius</name>
    <dbReference type="NCBI Taxonomy" id="745311"/>
    <lineage>
        <taxon>Bacteria</taxon>
        <taxon>Pseudomonadati</taxon>
        <taxon>Pseudomonadota</taxon>
        <taxon>Alphaproteobacteria</taxon>
        <taxon>Rhodobacterales</taxon>
        <taxon>Roseobacteraceae</taxon>
        <taxon>Primorskyibacter</taxon>
    </lineage>
</organism>
<feature type="transmembrane region" description="Helical" evidence="1">
    <location>
        <begin position="67"/>
        <end position="87"/>
    </location>
</feature>
<accession>A0A4R3ITN4</accession>
<name>A0A4R3ITN4_9RHOB</name>
<keyword evidence="1" id="KW-1133">Transmembrane helix</keyword>